<accession>A0A8J4R6P8</accession>
<name>A0A8J4R6P8_9ROSI</name>
<organism evidence="3 4">
    <name type="scientific">Castanea mollissima</name>
    <name type="common">Chinese chestnut</name>
    <dbReference type="NCBI Taxonomy" id="60419"/>
    <lineage>
        <taxon>Eukaryota</taxon>
        <taxon>Viridiplantae</taxon>
        <taxon>Streptophyta</taxon>
        <taxon>Embryophyta</taxon>
        <taxon>Tracheophyta</taxon>
        <taxon>Spermatophyta</taxon>
        <taxon>Magnoliopsida</taxon>
        <taxon>eudicotyledons</taxon>
        <taxon>Gunneridae</taxon>
        <taxon>Pentapetalae</taxon>
        <taxon>rosids</taxon>
        <taxon>fabids</taxon>
        <taxon>Fagales</taxon>
        <taxon>Fagaceae</taxon>
        <taxon>Castanea</taxon>
    </lineage>
</organism>
<proteinExistence type="inferred from homology"/>
<comment type="similarity">
    <text evidence="1">Belongs to the chaperonin (HSP60) family.</text>
</comment>
<sequence>MHFVRRNIDAISFRSLQHSSVCAIKAPGFGENRRANLDDLAILTGGEFITEDRGLTLDKVQFEMLGTAKKKLIEERCADKCT</sequence>
<dbReference type="Gene3D" id="3.50.7.10">
    <property type="entry name" value="GroEL"/>
    <property type="match status" value="1"/>
</dbReference>
<keyword evidence="4" id="KW-1185">Reference proteome</keyword>
<dbReference type="GO" id="GO:0042026">
    <property type="term" value="P:protein refolding"/>
    <property type="evidence" value="ECO:0007669"/>
    <property type="project" value="InterPro"/>
</dbReference>
<evidence type="ECO:0000313" key="4">
    <source>
        <dbReference type="Proteomes" id="UP000737018"/>
    </source>
</evidence>
<dbReference type="Proteomes" id="UP000737018">
    <property type="component" value="Unassembled WGS sequence"/>
</dbReference>
<evidence type="ECO:0000256" key="2">
    <source>
        <dbReference type="ARBA" id="ARBA00023186"/>
    </source>
</evidence>
<gene>
    <name evidence="3" type="ORF">CMV_017147</name>
</gene>
<dbReference type="SUPFAM" id="SSF52029">
    <property type="entry name" value="GroEL apical domain-like"/>
    <property type="match status" value="1"/>
</dbReference>
<protein>
    <submittedName>
        <fullName evidence="3">Uncharacterized protein</fullName>
    </submittedName>
</protein>
<dbReference type="EMBL" id="JRKL02002699">
    <property type="protein sequence ID" value="KAF3957886.1"/>
    <property type="molecule type" value="Genomic_DNA"/>
</dbReference>
<comment type="caution">
    <text evidence="3">The sequence shown here is derived from an EMBL/GenBank/DDBJ whole genome shotgun (WGS) entry which is preliminary data.</text>
</comment>
<dbReference type="GO" id="GO:0140662">
    <property type="term" value="F:ATP-dependent protein folding chaperone"/>
    <property type="evidence" value="ECO:0007669"/>
    <property type="project" value="InterPro"/>
</dbReference>
<reference evidence="3" key="1">
    <citation type="submission" date="2020-03" db="EMBL/GenBank/DDBJ databases">
        <title>Castanea mollissima Vanexum genome sequencing.</title>
        <authorList>
            <person name="Staton M."/>
        </authorList>
    </citation>
    <scope>NUCLEOTIDE SEQUENCE</scope>
    <source>
        <tissue evidence="3">Leaf</tissue>
    </source>
</reference>
<keyword evidence="2" id="KW-0143">Chaperone</keyword>
<dbReference type="OrthoDB" id="1740201at2759"/>
<dbReference type="PANTHER" id="PTHR45633">
    <property type="entry name" value="60 KDA HEAT SHOCK PROTEIN, MITOCHONDRIAL"/>
    <property type="match status" value="1"/>
</dbReference>
<dbReference type="InterPro" id="IPR027409">
    <property type="entry name" value="GroEL-like_apical_dom_sf"/>
</dbReference>
<dbReference type="InterPro" id="IPR001844">
    <property type="entry name" value="Cpn60/GroEL"/>
</dbReference>
<evidence type="ECO:0000313" key="3">
    <source>
        <dbReference type="EMBL" id="KAF3957886.1"/>
    </source>
</evidence>
<evidence type="ECO:0000256" key="1">
    <source>
        <dbReference type="ARBA" id="ARBA00006607"/>
    </source>
</evidence>
<dbReference type="AlphaFoldDB" id="A0A8J4R6P8"/>